<feature type="transmembrane region" description="Helical" evidence="6">
    <location>
        <begin position="39"/>
        <end position="59"/>
    </location>
</feature>
<feature type="region of interest" description="Disordered" evidence="5">
    <location>
        <begin position="219"/>
        <end position="250"/>
    </location>
</feature>
<reference evidence="8 9" key="1">
    <citation type="submission" date="2022-03" db="EMBL/GenBank/DDBJ databases">
        <title>Mucilaginibacter sp. isolated from the gut of Protaetia brevitarsis seulensis larvae.</title>
        <authorList>
            <person name="Won M."/>
            <person name="Kim S.-J."/>
            <person name="Kwon S.-W."/>
        </authorList>
    </citation>
    <scope>NUCLEOTIDE SEQUENCE [LARGE SCALE GENOMIC DNA]</scope>
    <source>
        <strain evidence="8 9">CFWR-12</strain>
    </source>
</reference>
<evidence type="ECO:0000256" key="1">
    <source>
        <dbReference type="ARBA" id="ARBA00004651"/>
    </source>
</evidence>
<dbReference type="Gene3D" id="1.20.1250.20">
    <property type="entry name" value="MFS general substrate transporter like domains"/>
    <property type="match status" value="1"/>
</dbReference>
<gene>
    <name evidence="8" type="ORF">MTO99_16210</name>
</gene>
<feature type="domain" description="Major facilitator superfamily (MFS) profile" evidence="7">
    <location>
        <begin position="7"/>
        <end position="442"/>
    </location>
</feature>
<dbReference type="RefSeq" id="WP_243554854.1">
    <property type="nucleotide sequence ID" value="NZ_CP094528.1"/>
</dbReference>
<dbReference type="PANTHER" id="PTHR23534:SF1">
    <property type="entry name" value="MAJOR FACILITATOR SUPERFAMILY PROTEIN"/>
    <property type="match status" value="1"/>
</dbReference>
<name>A0ABY4C0R4_9MICO</name>
<evidence type="ECO:0000259" key="7">
    <source>
        <dbReference type="PROSITE" id="PS50850"/>
    </source>
</evidence>
<feature type="transmembrane region" description="Helical" evidence="6">
    <location>
        <begin position="398"/>
        <end position="417"/>
    </location>
</feature>
<feature type="transmembrane region" description="Helical" evidence="6">
    <location>
        <begin position="324"/>
        <end position="347"/>
    </location>
</feature>
<evidence type="ECO:0000256" key="3">
    <source>
        <dbReference type="ARBA" id="ARBA00022989"/>
    </source>
</evidence>
<keyword evidence="9" id="KW-1185">Reference proteome</keyword>
<dbReference type="PANTHER" id="PTHR23534">
    <property type="entry name" value="MFS PERMEASE"/>
    <property type="match status" value="1"/>
</dbReference>
<feature type="transmembrane region" description="Helical" evidence="6">
    <location>
        <begin position="96"/>
        <end position="117"/>
    </location>
</feature>
<comment type="subcellular location">
    <subcellularLocation>
        <location evidence="1">Cell membrane</location>
        <topology evidence="1">Multi-pass membrane protein</topology>
    </subcellularLocation>
</comment>
<feature type="transmembrane region" description="Helical" evidence="6">
    <location>
        <begin position="423"/>
        <end position="440"/>
    </location>
</feature>
<feature type="transmembrane region" description="Helical" evidence="6">
    <location>
        <begin position="167"/>
        <end position="189"/>
    </location>
</feature>
<dbReference type="Proteomes" id="UP000832097">
    <property type="component" value="Chromosome"/>
</dbReference>
<keyword evidence="2 6" id="KW-0812">Transmembrane</keyword>
<evidence type="ECO:0000256" key="6">
    <source>
        <dbReference type="SAM" id="Phobius"/>
    </source>
</evidence>
<dbReference type="EMBL" id="CP094528">
    <property type="protein sequence ID" value="UOE43696.1"/>
    <property type="molecule type" value="Genomic_DNA"/>
</dbReference>
<feature type="transmembrane region" description="Helical" evidence="6">
    <location>
        <begin position="264"/>
        <end position="285"/>
    </location>
</feature>
<feature type="compositionally biased region" description="Acidic residues" evidence="5">
    <location>
        <begin position="233"/>
        <end position="243"/>
    </location>
</feature>
<evidence type="ECO:0000313" key="9">
    <source>
        <dbReference type="Proteomes" id="UP000832097"/>
    </source>
</evidence>
<feature type="transmembrane region" description="Helical" evidence="6">
    <location>
        <begin position="71"/>
        <end position="90"/>
    </location>
</feature>
<feature type="transmembrane region" description="Helical" evidence="6">
    <location>
        <begin position="129"/>
        <end position="147"/>
    </location>
</feature>
<evidence type="ECO:0000256" key="4">
    <source>
        <dbReference type="ARBA" id="ARBA00023136"/>
    </source>
</evidence>
<evidence type="ECO:0000313" key="8">
    <source>
        <dbReference type="EMBL" id="UOE43696.1"/>
    </source>
</evidence>
<feature type="transmembrane region" description="Helical" evidence="6">
    <location>
        <begin position="291"/>
        <end position="312"/>
    </location>
</feature>
<dbReference type="Pfam" id="PF07690">
    <property type="entry name" value="MFS_1"/>
    <property type="match status" value="1"/>
</dbReference>
<sequence length="454" mass="44422">MPRRGLSLAVLIVNQLLAGVGVASGIAVAALLVESLTGTAILAGLSQTSSVLGAGLAAVPLARLAVARGRHVALACGYALAVVGAGLVIGAAVSGLVVLAFVGLAAFGAGTAAGLQARFAAAEVAAPGFEARSLSLVLWATTIGSVAGPNLADAGDVLGQALGLPPLVGPFLVSGAVFALSTLLVSTLLRLPPPGTLAADAQPEASALPAAPLVGDARDRSAAGEAATSDPDGVGEAEPEPEPAPEPSPGAWRALRIAVRDPQALLALLAIVCSHTIMVGVMVMTPVHLHAHGASLAIVGLVLSIHILGMYGASPVMGWLVDRVGAAGVIAAGGIILFVATVIGILAPADDLLLVPVALGLLGLGWSAGLIGGSALLTRAVAPTLRVPLQGASDAAMNFSAAIASAFSGVLLGFGGFAAVNVAALLVLVPLAIGWARALMSRRAAAPRESHGAS</sequence>
<evidence type="ECO:0000256" key="2">
    <source>
        <dbReference type="ARBA" id="ARBA00022692"/>
    </source>
</evidence>
<organism evidence="8 9">
    <name type="scientific">Agromyces larvae</name>
    <dbReference type="NCBI Taxonomy" id="2929802"/>
    <lineage>
        <taxon>Bacteria</taxon>
        <taxon>Bacillati</taxon>
        <taxon>Actinomycetota</taxon>
        <taxon>Actinomycetes</taxon>
        <taxon>Micrococcales</taxon>
        <taxon>Microbacteriaceae</taxon>
        <taxon>Agromyces</taxon>
    </lineage>
</organism>
<dbReference type="InterPro" id="IPR036259">
    <property type="entry name" value="MFS_trans_sf"/>
</dbReference>
<proteinExistence type="predicted"/>
<keyword evidence="3 6" id="KW-1133">Transmembrane helix</keyword>
<dbReference type="PROSITE" id="PS50850">
    <property type="entry name" value="MFS"/>
    <property type="match status" value="1"/>
</dbReference>
<dbReference type="InterPro" id="IPR020846">
    <property type="entry name" value="MFS_dom"/>
</dbReference>
<feature type="transmembrane region" description="Helical" evidence="6">
    <location>
        <begin position="353"/>
        <end position="377"/>
    </location>
</feature>
<dbReference type="SUPFAM" id="SSF103473">
    <property type="entry name" value="MFS general substrate transporter"/>
    <property type="match status" value="1"/>
</dbReference>
<dbReference type="InterPro" id="IPR011701">
    <property type="entry name" value="MFS"/>
</dbReference>
<accession>A0ABY4C0R4</accession>
<keyword evidence="4 6" id="KW-0472">Membrane</keyword>
<protein>
    <submittedName>
        <fullName evidence="8">MFS transporter</fullName>
    </submittedName>
</protein>
<evidence type="ECO:0000256" key="5">
    <source>
        <dbReference type="SAM" id="MobiDB-lite"/>
    </source>
</evidence>